<evidence type="ECO:0000313" key="4">
    <source>
        <dbReference type="Proteomes" id="UP000192277"/>
    </source>
</evidence>
<dbReference type="Gene3D" id="2.170.130.10">
    <property type="entry name" value="TonB-dependent receptor, plug domain"/>
    <property type="match status" value="1"/>
</dbReference>
<evidence type="ECO:0000313" key="3">
    <source>
        <dbReference type="EMBL" id="OQP50159.1"/>
    </source>
</evidence>
<keyword evidence="4" id="KW-1185">Reference proteome</keyword>
<keyword evidence="1" id="KW-1134">Transmembrane beta strand</keyword>
<protein>
    <submittedName>
        <fullName evidence="3">SusC/RagA family TonB-linked outer membrane protein</fullName>
    </submittedName>
</protein>
<comment type="similarity">
    <text evidence="1">Belongs to the TonB-dependent receptor family.</text>
</comment>
<feature type="domain" description="TonB-dependent receptor plug" evidence="2">
    <location>
        <begin position="230"/>
        <end position="334"/>
    </location>
</feature>
<dbReference type="Gene3D" id="2.60.40.1120">
    <property type="entry name" value="Carboxypeptidase-like, regulatory domain"/>
    <property type="match status" value="1"/>
</dbReference>
<reference evidence="3 4" key="1">
    <citation type="submission" date="2016-04" db="EMBL/GenBank/DDBJ databases">
        <authorList>
            <person name="Chen L."/>
            <person name="Zhuang W."/>
            <person name="Wang G."/>
        </authorList>
    </citation>
    <scope>NUCLEOTIDE SEQUENCE [LARGE SCALE GENOMIC DNA]</scope>
    <source>
        <strain evidence="4">GR20</strain>
    </source>
</reference>
<dbReference type="Pfam" id="PF07715">
    <property type="entry name" value="Plug"/>
    <property type="match status" value="1"/>
</dbReference>
<keyword evidence="1" id="KW-0472">Membrane</keyword>
<dbReference type="InterPro" id="IPR008969">
    <property type="entry name" value="CarboxyPept-like_regulatory"/>
</dbReference>
<dbReference type="PROSITE" id="PS52016">
    <property type="entry name" value="TONB_DEPENDENT_REC_3"/>
    <property type="match status" value="1"/>
</dbReference>
<dbReference type="InterPro" id="IPR018247">
    <property type="entry name" value="EF_Hand_1_Ca_BS"/>
</dbReference>
<evidence type="ECO:0000256" key="1">
    <source>
        <dbReference type="PROSITE-ProRule" id="PRU01360"/>
    </source>
</evidence>
<keyword evidence="1" id="KW-0813">Transport</keyword>
<dbReference type="SUPFAM" id="SSF49464">
    <property type="entry name" value="Carboxypeptidase regulatory domain-like"/>
    <property type="match status" value="1"/>
</dbReference>
<accession>A0ABX3P0Y2</accession>
<dbReference type="Proteomes" id="UP000192277">
    <property type="component" value="Unassembled WGS sequence"/>
</dbReference>
<dbReference type="InterPro" id="IPR012910">
    <property type="entry name" value="Plug_dom"/>
</dbReference>
<keyword evidence="1" id="KW-0812">Transmembrane</keyword>
<organism evidence="3 4">
    <name type="scientific">Niastella koreensis</name>
    <dbReference type="NCBI Taxonomy" id="354356"/>
    <lineage>
        <taxon>Bacteria</taxon>
        <taxon>Pseudomonadati</taxon>
        <taxon>Bacteroidota</taxon>
        <taxon>Chitinophagia</taxon>
        <taxon>Chitinophagales</taxon>
        <taxon>Chitinophagaceae</taxon>
        <taxon>Niastella</taxon>
    </lineage>
</organism>
<gene>
    <name evidence="3" type="ORF">A4D02_27400</name>
</gene>
<dbReference type="NCBIfam" id="TIGR04057">
    <property type="entry name" value="SusC_RagA_signa"/>
    <property type="match status" value="1"/>
</dbReference>
<dbReference type="InterPro" id="IPR039426">
    <property type="entry name" value="TonB-dep_rcpt-like"/>
</dbReference>
<dbReference type="InterPro" id="IPR037066">
    <property type="entry name" value="Plug_dom_sf"/>
</dbReference>
<dbReference type="InterPro" id="IPR023997">
    <property type="entry name" value="TonB-dep_OMP_SusC/RagA_CS"/>
</dbReference>
<dbReference type="InterPro" id="IPR023996">
    <property type="entry name" value="TonB-dep_OMP_SusC/RagA"/>
</dbReference>
<dbReference type="Pfam" id="PF13715">
    <property type="entry name" value="CarbopepD_reg_2"/>
    <property type="match status" value="1"/>
</dbReference>
<keyword evidence="1" id="KW-0998">Cell outer membrane</keyword>
<dbReference type="RefSeq" id="WP_014219483.1">
    <property type="nucleotide sequence ID" value="NZ_LWBO01000007.1"/>
</dbReference>
<comment type="caution">
    <text evidence="3">The sequence shown here is derived from an EMBL/GenBank/DDBJ whole genome shotgun (WGS) entry which is preliminary data.</text>
</comment>
<proteinExistence type="inferred from homology"/>
<dbReference type="NCBIfam" id="TIGR04056">
    <property type="entry name" value="OMP_RagA_SusC"/>
    <property type="match status" value="1"/>
</dbReference>
<name>A0ABX3P0Y2_9BACT</name>
<dbReference type="SUPFAM" id="SSF56935">
    <property type="entry name" value="Porins"/>
    <property type="match status" value="1"/>
</dbReference>
<dbReference type="EMBL" id="LWBO01000007">
    <property type="protein sequence ID" value="OQP50159.1"/>
    <property type="molecule type" value="Genomic_DNA"/>
</dbReference>
<comment type="subcellular location">
    <subcellularLocation>
        <location evidence="1">Cell outer membrane</location>
        <topology evidence="1">Multi-pass membrane protein</topology>
    </subcellularLocation>
</comment>
<sequence>MKRLLAIKKRKRHIAVWLFLFLVPLASLNLYAHVAESQILKNTTVTVQFKGGSLDAAISELQKASRVAFAYDRQLLSLYQVEGFVVRKENLEKVVQKLLQHKPLSYAEVNKVIVISKKRDDLIYHTAAVTNNNEIMITGAITDENKQPFSGVNVTVKGTLTMTSTDAKGRYKILVESPQAVLVFSYVGYVTAEVAAGNSTTLDLQMKPGVGKDLAEIAVVGFGSKQKKISLVGAQSTVNVEELHQPVANVSTMLAGRVSGIVGVQRSGEPGKSSADIWIRGIATSFGNSSSPLILVDGVERDINTIDPEDIESFTILKDASSTAVYGVRGANGVIFIKTKVGKVGKPQIYFDYSEGLNTFTKKPQMLDGINYMNLVNEALTTRNQAPMYTKEYIDKTASGLDPLVYPDVNWMDAVFNQTGHTRKANLNVSGGVDNAQYYVSLAYFGESSFLKTDDMAQYNSKLHYDRYNVTTKLNMKLTNTTKAEVGVMGYFSTRNAPYEDPSTIFASAMAATPVMYPIMYPGGIVPGITSNGASINPYAQLTRNGYRTENQNQLYSNLRLTQDLGVITKGLSATAMVAFDANSSLTIKRLKRDDTYTVDKNDPHKADGSLNLQRTWTSTQPYLGFDKSNGGNRQTYVEGAINYQRDFNLHRVSSMILGYASSKTDAFAGDITSSIPSRLMGLAGRVTYSYDDRYFVEFNGGYNGSELFAPNNRFGFFPAIGAGWLVSNEKFFNPLLNAISFLKFRYSYGKSGLGLITSGSRRFAYITEVSDGATGYDFGRSTTNNAGGIVVTDYAVPVMTWSTSLKQDLGFEAKFMRNKLSLIVDLFSEKRTGIFMQRQSAVAFNGLQKQLWGNLGAVDNRGIDATLEYNTRIGEVGLNIRGNFTYSKNKVVENDMPPQAYPWLEHRGDNALARYGYIAEGLFADQGEIDKSAVPGDKSKVLPGDIKYKDLNGDGVIDANDVAKIGHGDVPSMVFGFGFNVTWKNFQAGVLFQGIDNADRMLQGRAIMPFNASDASNAYAIALNRWTVDKPNQDVFYPRLAYGEDRNFNNTRASSWWVKDVSFLRLKTAMLSYNLPAAILRGWGIKNSAIYMQGINLLTFSKFKLWDPELNTDNGISYPNVRTISLGVNLKF</sequence>
<evidence type="ECO:0000259" key="2">
    <source>
        <dbReference type="Pfam" id="PF07715"/>
    </source>
</evidence>
<dbReference type="PROSITE" id="PS00018">
    <property type="entry name" value="EF_HAND_1"/>
    <property type="match status" value="1"/>
</dbReference>